<dbReference type="PANTHER" id="PTHR31058:SF2">
    <property type="entry name" value="ZINC FINGER C4H2 DOMAIN-CONTAINING PROTEIN"/>
    <property type="match status" value="1"/>
</dbReference>
<sequence length="371" mass="40872">MSNFPLPRDEGKIDCPVASSVAKAPVERKLLLKSSPSPPPISTTTTPRPLPVGYVYTNVPATPPAVVDHKDPEEKLAELMELKNLKVRQDDLLHLKDQIVQMNHNLEDKEGLLDEVRSERKSLQTELNRYVAMVKQIQKDYELTSQAEAQLIKERDDISQQLEQIRDHDYKTLKEEVDEMRTKKGLRPLPSLEQEQAEVMGRYLEERRGQWRHGDLQQGGTTSAASSSASFSNSHLQEVLFPEPASSSTSAGANDTTPSGSRSKSLRGSTSTSFLASASSSRGRENASGRSGRSHSTSGSTAHSSHARTGSTSSNKSRHDTHSRRSGSGGGRSSSRPGHRGQSLSRSHSPTPPETSQSSLREERQKKRARY</sequence>
<dbReference type="OrthoDB" id="20865at2759"/>
<keyword evidence="4" id="KW-1185">Reference proteome</keyword>
<evidence type="ECO:0000256" key="1">
    <source>
        <dbReference type="SAM" id="Coils"/>
    </source>
</evidence>
<feature type="region of interest" description="Disordered" evidence="2">
    <location>
        <begin position="31"/>
        <end position="52"/>
    </location>
</feature>
<feature type="region of interest" description="Disordered" evidence="2">
    <location>
        <begin position="214"/>
        <end position="371"/>
    </location>
</feature>
<proteinExistence type="predicted"/>
<name>A0A9P3HIE1_9FUNG</name>
<organism evidence="3 4">
    <name type="scientific">Entomortierella parvispora</name>
    <dbReference type="NCBI Taxonomy" id="205924"/>
    <lineage>
        <taxon>Eukaryota</taxon>
        <taxon>Fungi</taxon>
        <taxon>Fungi incertae sedis</taxon>
        <taxon>Mucoromycota</taxon>
        <taxon>Mortierellomycotina</taxon>
        <taxon>Mortierellomycetes</taxon>
        <taxon>Mortierellales</taxon>
        <taxon>Mortierellaceae</taxon>
        <taxon>Entomortierella</taxon>
    </lineage>
</organism>
<dbReference type="InterPro" id="IPR018482">
    <property type="entry name" value="Znf-C4H2"/>
</dbReference>
<feature type="compositionally biased region" description="Low complexity" evidence="2">
    <location>
        <begin position="269"/>
        <end position="281"/>
    </location>
</feature>
<dbReference type="GO" id="GO:0005634">
    <property type="term" value="C:nucleus"/>
    <property type="evidence" value="ECO:0007669"/>
    <property type="project" value="TreeGrafter"/>
</dbReference>
<protein>
    <submittedName>
        <fullName evidence="3">Uncharacterized protein</fullName>
    </submittedName>
</protein>
<feature type="compositionally biased region" description="Polar residues" evidence="2">
    <location>
        <begin position="245"/>
        <end position="268"/>
    </location>
</feature>
<feature type="compositionally biased region" description="Low complexity" evidence="2">
    <location>
        <begin position="288"/>
        <end position="309"/>
    </location>
</feature>
<reference evidence="3" key="2">
    <citation type="journal article" date="2022" name="Microbiol. Resour. Announc.">
        <title>Whole-Genome Sequence of Entomortierella parvispora E1425, a Mucoromycotan Fungus Associated with Burkholderiaceae-Related Endosymbiotic Bacteria.</title>
        <authorList>
            <person name="Herlambang A."/>
            <person name="Guo Y."/>
            <person name="Takashima Y."/>
            <person name="Narisawa K."/>
            <person name="Ohta H."/>
            <person name="Nishizawa T."/>
        </authorList>
    </citation>
    <scope>NUCLEOTIDE SEQUENCE</scope>
    <source>
        <strain evidence="3">E1425</strain>
    </source>
</reference>
<feature type="coiled-coil region" evidence="1">
    <location>
        <begin position="99"/>
        <end position="140"/>
    </location>
</feature>
<dbReference type="Pfam" id="PF10146">
    <property type="entry name" value="zf-C4H2"/>
    <property type="match status" value="1"/>
</dbReference>
<accession>A0A9P3HIE1</accession>
<evidence type="ECO:0000256" key="2">
    <source>
        <dbReference type="SAM" id="MobiDB-lite"/>
    </source>
</evidence>
<keyword evidence="1" id="KW-0175">Coiled coil</keyword>
<dbReference type="Proteomes" id="UP000827284">
    <property type="component" value="Unassembled WGS sequence"/>
</dbReference>
<dbReference type="AlphaFoldDB" id="A0A9P3HIE1"/>
<feature type="compositionally biased region" description="Low complexity" evidence="2">
    <location>
        <begin position="333"/>
        <end position="343"/>
    </location>
</feature>
<gene>
    <name evidence="3" type="ORF">EMPS_09561</name>
</gene>
<evidence type="ECO:0000313" key="4">
    <source>
        <dbReference type="Proteomes" id="UP000827284"/>
    </source>
</evidence>
<reference evidence="3" key="1">
    <citation type="submission" date="2021-11" db="EMBL/GenBank/DDBJ databases">
        <authorList>
            <person name="Herlambang A."/>
            <person name="Guo Y."/>
            <person name="Takashima Y."/>
            <person name="Nishizawa T."/>
        </authorList>
    </citation>
    <scope>NUCLEOTIDE SEQUENCE</scope>
    <source>
        <strain evidence="3">E1425</strain>
    </source>
</reference>
<dbReference type="EMBL" id="BQFW01000013">
    <property type="protein sequence ID" value="GJJ77202.1"/>
    <property type="molecule type" value="Genomic_DNA"/>
</dbReference>
<comment type="caution">
    <text evidence="3">The sequence shown here is derived from an EMBL/GenBank/DDBJ whole genome shotgun (WGS) entry which is preliminary data.</text>
</comment>
<dbReference type="PANTHER" id="PTHR31058">
    <property type="entry name" value="ZINC FINGER C4H2 DOMAIN-CONTAINING PROTEIN"/>
    <property type="match status" value="1"/>
</dbReference>
<evidence type="ECO:0000313" key="3">
    <source>
        <dbReference type="EMBL" id="GJJ77202.1"/>
    </source>
</evidence>
<feature type="compositionally biased region" description="Low complexity" evidence="2">
    <location>
        <begin position="223"/>
        <end position="234"/>
    </location>
</feature>
<feature type="compositionally biased region" description="Polar residues" evidence="2">
    <location>
        <begin position="344"/>
        <end position="359"/>
    </location>
</feature>